<dbReference type="EMBL" id="JAOAOG010000193">
    <property type="protein sequence ID" value="KAJ6241435.1"/>
    <property type="molecule type" value="Genomic_DNA"/>
</dbReference>
<organism evidence="3 4">
    <name type="scientific">Anaeramoeba flamelloides</name>
    <dbReference type="NCBI Taxonomy" id="1746091"/>
    <lineage>
        <taxon>Eukaryota</taxon>
        <taxon>Metamonada</taxon>
        <taxon>Anaeramoebidae</taxon>
        <taxon>Anaeramoeba</taxon>
    </lineage>
</organism>
<keyword evidence="2" id="KW-0812">Transmembrane</keyword>
<keyword evidence="4" id="KW-1185">Reference proteome</keyword>
<evidence type="ECO:0000313" key="4">
    <source>
        <dbReference type="Proteomes" id="UP001150062"/>
    </source>
</evidence>
<name>A0ABQ8Y9E5_9EUKA</name>
<feature type="compositionally biased region" description="Basic residues" evidence="1">
    <location>
        <begin position="91"/>
        <end position="114"/>
    </location>
</feature>
<protein>
    <submittedName>
        <fullName evidence="3">Uncharacterized protein</fullName>
    </submittedName>
</protein>
<evidence type="ECO:0000256" key="1">
    <source>
        <dbReference type="SAM" id="MobiDB-lite"/>
    </source>
</evidence>
<feature type="transmembrane region" description="Helical" evidence="2">
    <location>
        <begin position="6"/>
        <end position="24"/>
    </location>
</feature>
<evidence type="ECO:0000256" key="2">
    <source>
        <dbReference type="SAM" id="Phobius"/>
    </source>
</evidence>
<reference evidence="3" key="1">
    <citation type="submission" date="2022-08" db="EMBL/GenBank/DDBJ databases">
        <title>Novel sulfate-reducing endosymbionts in the free-living metamonad Anaeramoeba.</title>
        <authorList>
            <person name="Jerlstrom-Hultqvist J."/>
            <person name="Cepicka I."/>
            <person name="Gallot-Lavallee L."/>
            <person name="Salas-Leiva D."/>
            <person name="Curtis B.A."/>
            <person name="Zahonova K."/>
            <person name="Pipaliya S."/>
            <person name="Dacks J."/>
            <person name="Roger A.J."/>
        </authorList>
    </citation>
    <scope>NUCLEOTIDE SEQUENCE</scope>
    <source>
        <strain evidence="3">Schooner1</strain>
    </source>
</reference>
<keyword evidence="2" id="KW-0472">Membrane</keyword>
<feature type="compositionally biased region" description="Basic and acidic residues" evidence="1">
    <location>
        <begin position="71"/>
        <end position="90"/>
    </location>
</feature>
<feature type="region of interest" description="Disordered" evidence="1">
    <location>
        <begin position="68"/>
        <end position="114"/>
    </location>
</feature>
<dbReference type="Proteomes" id="UP001150062">
    <property type="component" value="Unassembled WGS sequence"/>
</dbReference>
<proteinExistence type="predicted"/>
<gene>
    <name evidence="3" type="ORF">M0813_23222</name>
</gene>
<keyword evidence="2" id="KW-1133">Transmembrane helix</keyword>
<evidence type="ECO:0000313" key="3">
    <source>
        <dbReference type="EMBL" id="KAJ6241435.1"/>
    </source>
</evidence>
<accession>A0ABQ8Y9E5</accession>
<comment type="caution">
    <text evidence="3">The sequence shown here is derived from an EMBL/GenBank/DDBJ whole genome shotgun (WGS) entry which is preliminary data.</text>
</comment>
<sequence length="114" mass="13207">MSTINRIIAGLLVVATGAVFYTSVENQKREQELLTVNQNLCSTIEEMTENCTTQSCKRTAELLKALKCPKKQKESKTTTKKEKDEKEKKEEKKKKKKKKKKTKTKTKKKKKKKK</sequence>